<organism evidence="2">
    <name type="scientific">hydrothermal vent metagenome</name>
    <dbReference type="NCBI Taxonomy" id="652676"/>
    <lineage>
        <taxon>unclassified sequences</taxon>
        <taxon>metagenomes</taxon>
        <taxon>ecological metagenomes</taxon>
    </lineage>
</organism>
<dbReference type="EMBL" id="UOFF01000223">
    <property type="protein sequence ID" value="VAW56415.1"/>
    <property type="molecule type" value="Genomic_DNA"/>
</dbReference>
<dbReference type="AlphaFoldDB" id="A0A3B0WKL7"/>
<proteinExistence type="predicted"/>
<name>A0A3B0WKL7_9ZZZZ</name>
<dbReference type="SUPFAM" id="SSF109604">
    <property type="entry name" value="HD-domain/PDEase-like"/>
    <property type="match status" value="1"/>
</dbReference>
<dbReference type="InterPro" id="IPR013976">
    <property type="entry name" value="HDOD"/>
</dbReference>
<dbReference type="InterPro" id="IPR052340">
    <property type="entry name" value="RNase_Y/CdgJ"/>
</dbReference>
<gene>
    <name evidence="2" type="ORF">MNBD_GAMMA07-2451</name>
</gene>
<dbReference type="Pfam" id="PF08668">
    <property type="entry name" value="HDOD"/>
    <property type="match status" value="1"/>
</dbReference>
<evidence type="ECO:0000259" key="1">
    <source>
        <dbReference type="PROSITE" id="PS51833"/>
    </source>
</evidence>
<evidence type="ECO:0000313" key="2">
    <source>
        <dbReference type="EMBL" id="VAW56415.1"/>
    </source>
</evidence>
<dbReference type="Gene3D" id="1.10.3210.10">
    <property type="entry name" value="Hypothetical protein af1432"/>
    <property type="match status" value="1"/>
</dbReference>
<dbReference type="PANTHER" id="PTHR33525">
    <property type="match status" value="1"/>
</dbReference>
<accession>A0A3B0WKL7</accession>
<dbReference type="PROSITE" id="PS51833">
    <property type="entry name" value="HDOD"/>
    <property type="match status" value="1"/>
</dbReference>
<feature type="domain" description="HDOD" evidence="1">
    <location>
        <begin position="25"/>
        <end position="212"/>
    </location>
</feature>
<dbReference type="PANTHER" id="PTHR33525:SF3">
    <property type="entry name" value="RIBONUCLEASE Y"/>
    <property type="match status" value="1"/>
</dbReference>
<protein>
    <recommendedName>
        <fullName evidence="1">HDOD domain-containing protein</fullName>
    </recommendedName>
</protein>
<sequence length="280" mass="31697">MHMSEQAQHVLQQLLKAVETDQIKLPILPEVALKVRQAVEKDCKSATDLATLLEQDMALSARLLQLANSPLYRSRTKIDNLHMAVTRLGVRIVKDIIVMLAIKQAFNTQDKSLEKQFKEIWQSSVEVAAVCHELAKSQKDLNTEHALLAGLIYNIGALPIIELANRQLSLFGEAQNIKKITQEIQGQLGEKILTFWDFPQSLIDVVSQWDHFNRRHESAIDYVDIAQAAILYTQHAPENTPSNWSNIPAIMKLGLDPENHEMDESTQQHLENTRSSLLQI</sequence>
<reference evidence="2" key="1">
    <citation type="submission" date="2018-06" db="EMBL/GenBank/DDBJ databases">
        <authorList>
            <person name="Zhirakovskaya E."/>
        </authorList>
    </citation>
    <scope>NUCLEOTIDE SEQUENCE</scope>
</reference>